<dbReference type="Proteomes" id="UP000790787">
    <property type="component" value="Chromosome 1"/>
</dbReference>
<dbReference type="GeneID" id="107767127"/>
<dbReference type="PANTHER" id="PTHR33067:SF9">
    <property type="entry name" value="RNA-DIRECTED DNA POLYMERASE"/>
    <property type="match status" value="1"/>
</dbReference>
<dbReference type="OrthoDB" id="778454at2759"/>
<evidence type="ECO:0000313" key="1">
    <source>
        <dbReference type="Proteomes" id="UP000790787"/>
    </source>
</evidence>
<dbReference type="PaxDb" id="4097-A0A1S3XNI8"/>
<dbReference type="AlphaFoldDB" id="A0A1S3XNI8"/>
<dbReference type="RefSeq" id="XP_016441535.2">
    <property type="nucleotide sequence ID" value="XM_016586049.2"/>
</dbReference>
<dbReference type="KEGG" id="nta:107767127"/>
<sequence>MEMLGQIQLNVPLMDAWRERPSYTKMMKDMMSRKFDFQDMSTLTLTQTCSAVVTRPMAKILSYPGTFTIPRTIGSYSLAKALCDLGASINLILGIGRSRPTLMLLQLANCTVRMPIGILDDVHIQVGNFVFPADFVILDFQIYEEIPIILGRPFLSTRIELIDRES</sequence>
<reference evidence="2" key="2">
    <citation type="submission" date="2025-08" db="UniProtKB">
        <authorList>
            <consortium name="RefSeq"/>
        </authorList>
    </citation>
    <scope>IDENTIFICATION</scope>
    <source>
        <tissue evidence="2">Leaf</tissue>
    </source>
</reference>
<dbReference type="PANTHER" id="PTHR33067">
    <property type="entry name" value="RNA-DIRECTED DNA POLYMERASE-RELATED"/>
    <property type="match status" value="1"/>
</dbReference>
<evidence type="ECO:0000313" key="2">
    <source>
        <dbReference type="RefSeq" id="XP_016441535.2"/>
    </source>
</evidence>
<dbReference type="InterPro" id="IPR021109">
    <property type="entry name" value="Peptidase_aspartic_dom_sf"/>
</dbReference>
<keyword evidence="1" id="KW-1185">Reference proteome</keyword>
<accession>A0A1S3XNI8</accession>
<dbReference type="Gene3D" id="2.40.70.10">
    <property type="entry name" value="Acid Proteases"/>
    <property type="match status" value="1"/>
</dbReference>
<protein>
    <submittedName>
        <fullName evidence="2">Uncharacterized protein LOC107767127</fullName>
    </submittedName>
</protein>
<reference evidence="1" key="1">
    <citation type="journal article" date="2014" name="Nat. Commun.">
        <title>The tobacco genome sequence and its comparison with those of tomato and potato.</title>
        <authorList>
            <person name="Sierro N."/>
            <person name="Battey J.N."/>
            <person name="Ouadi S."/>
            <person name="Bakaher N."/>
            <person name="Bovet L."/>
            <person name="Willig A."/>
            <person name="Goepfert S."/>
            <person name="Peitsch M.C."/>
            <person name="Ivanov N.V."/>
        </authorList>
    </citation>
    <scope>NUCLEOTIDE SEQUENCE [LARGE SCALE GENOMIC DNA]</scope>
</reference>
<dbReference type="RefSeq" id="XP_016441535.1">
    <property type="nucleotide sequence ID" value="XM_016586049.1"/>
</dbReference>
<dbReference type="CDD" id="cd00303">
    <property type="entry name" value="retropepsin_like"/>
    <property type="match status" value="1"/>
</dbReference>
<name>A0A1S3XNI8_TOBAC</name>
<organism evidence="1 2">
    <name type="scientific">Nicotiana tabacum</name>
    <name type="common">Common tobacco</name>
    <dbReference type="NCBI Taxonomy" id="4097"/>
    <lineage>
        <taxon>Eukaryota</taxon>
        <taxon>Viridiplantae</taxon>
        <taxon>Streptophyta</taxon>
        <taxon>Embryophyta</taxon>
        <taxon>Tracheophyta</taxon>
        <taxon>Spermatophyta</taxon>
        <taxon>Magnoliopsida</taxon>
        <taxon>eudicotyledons</taxon>
        <taxon>Gunneridae</taxon>
        <taxon>Pentapetalae</taxon>
        <taxon>asterids</taxon>
        <taxon>lamiids</taxon>
        <taxon>Solanales</taxon>
        <taxon>Solanaceae</taxon>
        <taxon>Nicotianoideae</taxon>
        <taxon>Nicotianeae</taxon>
        <taxon>Nicotiana</taxon>
    </lineage>
</organism>
<proteinExistence type="predicted"/>
<gene>
    <name evidence="2" type="primary">LOC107767127</name>
</gene>